<dbReference type="InterPro" id="IPR008719">
    <property type="entry name" value="N2O_reductase_NosL"/>
</dbReference>
<proteinExistence type="predicted"/>
<evidence type="ECO:0000313" key="1">
    <source>
        <dbReference type="EMBL" id="VAV83096.1"/>
    </source>
</evidence>
<reference evidence="1" key="1">
    <citation type="submission" date="2018-06" db="EMBL/GenBank/DDBJ databases">
        <authorList>
            <person name="Zhirakovskaya E."/>
        </authorList>
    </citation>
    <scope>NUCLEOTIDE SEQUENCE</scope>
</reference>
<dbReference type="PANTHER" id="PTHR41247">
    <property type="entry name" value="HTH-TYPE TRANSCRIPTIONAL REPRESSOR YCNK"/>
    <property type="match status" value="1"/>
</dbReference>
<gene>
    <name evidence="1" type="ORF">MNBD_BACTEROID02-465</name>
</gene>
<dbReference type="Pfam" id="PF05573">
    <property type="entry name" value="NosL"/>
    <property type="match status" value="1"/>
</dbReference>
<keyword evidence="1" id="KW-0449">Lipoprotein</keyword>
<dbReference type="PANTHER" id="PTHR41247:SF1">
    <property type="entry name" value="HTH-TYPE TRANSCRIPTIONAL REPRESSOR YCNK"/>
    <property type="match status" value="1"/>
</dbReference>
<dbReference type="EMBL" id="UOEB01000062">
    <property type="protein sequence ID" value="VAV83096.1"/>
    <property type="molecule type" value="Genomic_DNA"/>
</dbReference>
<protein>
    <submittedName>
        <fullName evidence="1">Nitrous oxide reductase maturation protein, outer-membrane lipoprotein NosL</fullName>
    </submittedName>
</protein>
<dbReference type="AlphaFoldDB" id="A0A3B0R1L6"/>
<sequence length="165" mass="18635">MKNAKHFHELYVIKSTVNKTLKQIIIPVVFLVTLNCSNAPQPINYGQEGCRFCKMTIVDKLHAAQIVTKKGKSYTFDATECMVNFLKEFDTSKIKLYLTTNYSNPEELIDATSATFLISKNIPSPMGAFISGFKNKEDAIKTQSEQGGDLYTWNTLLEHLKNSNK</sequence>
<name>A0A3B0R1L6_9ZZZZ</name>
<accession>A0A3B0R1L6</accession>
<organism evidence="1">
    <name type="scientific">hydrothermal vent metagenome</name>
    <dbReference type="NCBI Taxonomy" id="652676"/>
    <lineage>
        <taxon>unclassified sequences</taxon>
        <taxon>metagenomes</taxon>
        <taxon>ecological metagenomes</taxon>
    </lineage>
</organism>
<dbReference type="SUPFAM" id="SSF160387">
    <property type="entry name" value="NosL/MerB-like"/>
    <property type="match status" value="1"/>
</dbReference>